<dbReference type="Proteomes" id="UP000885826">
    <property type="component" value="Unassembled WGS sequence"/>
</dbReference>
<evidence type="ECO:0008006" key="3">
    <source>
        <dbReference type="Google" id="ProtNLM"/>
    </source>
</evidence>
<name>A0A9C9EMX9_UNCW3</name>
<reference evidence="1" key="1">
    <citation type="journal article" date="2020" name="mSystems">
        <title>Genome- and Community-Level Interaction Insights into Carbon Utilization and Element Cycling Functions of Hydrothermarchaeota in Hydrothermal Sediment.</title>
        <authorList>
            <person name="Zhou Z."/>
            <person name="Liu Y."/>
            <person name="Xu W."/>
            <person name="Pan J."/>
            <person name="Luo Z.H."/>
            <person name="Li M."/>
        </authorList>
    </citation>
    <scope>NUCLEOTIDE SEQUENCE</scope>
    <source>
        <strain evidence="1">HyVt-388</strain>
    </source>
</reference>
<organism evidence="1 2">
    <name type="scientific">candidate division WOR-3 bacterium</name>
    <dbReference type="NCBI Taxonomy" id="2052148"/>
    <lineage>
        <taxon>Bacteria</taxon>
        <taxon>Bacteria division WOR-3</taxon>
    </lineage>
</organism>
<dbReference type="EMBL" id="DRIG01000064">
    <property type="protein sequence ID" value="HEC78691.1"/>
    <property type="molecule type" value="Genomic_DNA"/>
</dbReference>
<sequence>MKFLFIDEVTIPQKERNFLGVGAILIDTKNYIKFKESFQKAFSELKWTSKIEFKGRYIFSKKGDSSVPVEKRITFIYKIAKSSKAKKNARYTFYFAYNFKGKIKDNYILLLKSIGRNLPKPSSRKGDKRLIALYMDKRNDVKENELFLEINEIFKQRDYFLFEKPFLVDSTNLTPGIIIVDVLSYLMSWKVLSSDDFLLFHYQIPNTYKRKLEEVRRILDLIKNVRQI</sequence>
<gene>
    <name evidence="1" type="ORF">ENI34_06065</name>
</gene>
<dbReference type="AlphaFoldDB" id="A0A9C9EMX9"/>
<evidence type="ECO:0000313" key="2">
    <source>
        <dbReference type="Proteomes" id="UP000885826"/>
    </source>
</evidence>
<proteinExistence type="predicted"/>
<accession>A0A9C9EMX9</accession>
<comment type="caution">
    <text evidence="1">The sequence shown here is derived from an EMBL/GenBank/DDBJ whole genome shotgun (WGS) entry which is preliminary data.</text>
</comment>
<protein>
    <recommendedName>
        <fullName evidence="3">DUF3800 domain-containing protein</fullName>
    </recommendedName>
</protein>
<evidence type="ECO:0000313" key="1">
    <source>
        <dbReference type="EMBL" id="HEC78691.1"/>
    </source>
</evidence>